<evidence type="ECO:0000256" key="1">
    <source>
        <dbReference type="ARBA" id="ARBA00004123"/>
    </source>
</evidence>
<dbReference type="PROSITE" id="PS50888">
    <property type="entry name" value="BHLH"/>
    <property type="match status" value="1"/>
</dbReference>
<sequence>MAEEICGGTWWNPTRSSTLLSPCSGGINGITDNHIGSFGWSSNSTSTTTDPLHHHHHHHHMVDMKPSAVAATTAAANSSTTTIRSCDQESIDLLKQPQSTDSDSNTTGGSSSNNSSILMDSSTLQMMSFGLSASSTSSSTDWNPAALVLEDHMNSQIQKDWSPTNMAAVSYGYPTTLLQSLFEPDEVQLQTQQQQQQQQCLFNNRSINNNNYMSGSLSGGVNYGTNVSNDIQLSPNNSWPPKNIANSLLKPSLLPKHHHHHHQPTSTSTTTTGFHFSNNTSFWNPSAASPTAPLNDNRTAFYPSTTQSHQFLTPPSTAAIEEKPSCTSLTAKSNNEEVRESVSVVGKNKGNSEPAFKRPRIETPSPLPTFKVRKEKLGDRITALQQLVSPFGKTDTASVLHEAIDYIRLLHEQVNILSTPYMKQGTPIQQQQQSCDYKLKDPDQPKQDLKSRGLCLVPIASTFPVANETTVADLWTPTYGGTYR</sequence>
<feature type="domain" description="BHLH" evidence="8">
    <location>
        <begin position="361"/>
        <end position="410"/>
    </location>
</feature>
<dbReference type="GO" id="GO:0046983">
    <property type="term" value="F:protein dimerization activity"/>
    <property type="evidence" value="ECO:0007669"/>
    <property type="project" value="InterPro"/>
</dbReference>
<keyword evidence="4" id="KW-0238">DNA-binding</keyword>
<keyword evidence="6" id="KW-0539">Nucleus</keyword>
<feature type="region of interest" description="Disordered" evidence="7">
    <location>
        <begin position="44"/>
        <end position="117"/>
    </location>
</feature>
<evidence type="ECO:0000256" key="2">
    <source>
        <dbReference type="ARBA" id="ARBA00011738"/>
    </source>
</evidence>
<dbReference type="Proteomes" id="UP001168877">
    <property type="component" value="Unassembled WGS sequence"/>
</dbReference>
<dbReference type="GO" id="GO:0000981">
    <property type="term" value="F:DNA-binding transcription factor activity, RNA polymerase II-specific"/>
    <property type="evidence" value="ECO:0007669"/>
    <property type="project" value="TreeGrafter"/>
</dbReference>
<keyword evidence="5" id="KW-0804">Transcription</keyword>
<feature type="compositionally biased region" description="Low complexity" evidence="7">
    <location>
        <begin position="264"/>
        <end position="273"/>
    </location>
</feature>
<feature type="compositionally biased region" description="Low complexity" evidence="7">
    <location>
        <begin position="67"/>
        <end position="82"/>
    </location>
</feature>
<reference evidence="9" key="1">
    <citation type="journal article" date="2022" name="Plant J.">
        <title>Strategies of tolerance reflected in two North American maple genomes.</title>
        <authorList>
            <person name="McEvoy S.L."/>
            <person name="Sezen U.U."/>
            <person name="Trouern-Trend A."/>
            <person name="McMahon S.M."/>
            <person name="Schaberg P.G."/>
            <person name="Yang J."/>
            <person name="Wegrzyn J.L."/>
            <person name="Swenson N.G."/>
        </authorList>
    </citation>
    <scope>NUCLEOTIDE SEQUENCE</scope>
    <source>
        <strain evidence="9">NS2018</strain>
    </source>
</reference>
<dbReference type="GO" id="GO:0000978">
    <property type="term" value="F:RNA polymerase II cis-regulatory region sequence-specific DNA binding"/>
    <property type="evidence" value="ECO:0007669"/>
    <property type="project" value="TreeGrafter"/>
</dbReference>
<evidence type="ECO:0000313" key="10">
    <source>
        <dbReference type="Proteomes" id="UP001168877"/>
    </source>
</evidence>
<dbReference type="CDD" id="cd11393">
    <property type="entry name" value="bHLH_AtbHLH_like"/>
    <property type="match status" value="1"/>
</dbReference>
<dbReference type="InterPro" id="IPR011598">
    <property type="entry name" value="bHLH_dom"/>
</dbReference>
<evidence type="ECO:0000256" key="4">
    <source>
        <dbReference type="ARBA" id="ARBA00023125"/>
    </source>
</evidence>
<dbReference type="InterPro" id="IPR045843">
    <property type="entry name" value="IND-like"/>
</dbReference>
<name>A0AA39RSV9_ACESA</name>
<evidence type="ECO:0000256" key="5">
    <source>
        <dbReference type="ARBA" id="ARBA00023163"/>
    </source>
</evidence>
<comment type="subcellular location">
    <subcellularLocation>
        <location evidence="1">Nucleus</location>
    </subcellularLocation>
</comment>
<evidence type="ECO:0000256" key="7">
    <source>
        <dbReference type="SAM" id="MobiDB-lite"/>
    </source>
</evidence>
<accession>A0AA39RSV9</accession>
<reference evidence="9" key="2">
    <citation type="submission" date="2023-06" db="EMBL/GenBank/DDBJ databases">
        <authorList>
            <person name="Swenson N.G."/>
            <person name="Wegrzyn J.L."/>
            <person name="Mcevoy S.L."/>
        </authorList>
    </citation>
    <scope>NUCLEOTIDE SEQUENCE</scope>
    <source>
        <strain evidence="9">NS2018</strain>
        <tissue evidence="9">Leaf</tissue>
    </source>
</reference>
<feature type="region of interest" description="Disordered" evidence="7">
    <location>
        <begin position="343"/>
        <end position="367"/>
    </location>
</feature>
<gene>
    <name evidence="9" type="ORF">LWI29_038021</name>
</gene>
<keyword evidence="10" id="KW-1185">Reference proteome</keyword>
<dbReference type="FunFam" id="4.10.280.10:FF:000032">
    <property type="entry name" value="Transcription factor bHLH123 family"/>
    <property type="match status" value="1"/>
</dbReference>
<dbReference type="EMBL" id="JAUESC010000385">
    <property type="protein sequence ID" value="KAK0580208.1"/>
    <property type="molecule type" value="Genomic_DNA"/>
</dbReference>
<dbReference type="PANTHER" id="PTHR16223">
    <property type="entry name" value="TRANSCRIPTION FACTOR BHLH83-RELATED"/>
    <property type="match status" value="1"/>
</dbReference>
<keyword evidence="3" id="KW-0805">Transcription regulation</keyword>
<evidence type="ECO:0000259" key="8">
    <source>
        <dbReference type="PROSITE" id="PS50888"/>
    </source>
</evidence>
<comment type="caution">
    <text evidence="9">The sequence shown here is derived from an EMBL/GenBank/DDBJ whole genome shotgun (WGS) entry which is preliminary data.</text>
</comment>
<protein>
    <recommendedName>
        <fullName evidence="8">BHLH domain-containing protein</fullName>
    </recommendedName>
</protein>
<dbReference type="AlphaFoldDB" id="A0AA39RSV9"/>
<comment type="subunit">
    <text evidence="2">Homodimer.</text>
</comment>
<dbReference type="SUPFAM" id="SSF47459">
    <property type="entry name" value="HLH, helix-loop-helix DNA-binding domain"/>
    <property type="match status" value="1"/>
</dbReference>
<dbReference type="PANTHER" id="PTHR16223:SF238">
    <property type="entry name" value="TRANSCRIPTION FACTOR BHLH114"/>
    <property type="match status" value="1"/>
</dbReference>
<evidence type="ECO:0000313" key="9">
    <source>
        <dbReference type="EMBL" id="KAK0580208.1"/>
    </source>
</evidence>
<proteinExistence type="predicted"/>
<dbReference type="InterPro" id="IPR045239">
    <property type="entry name" value="bHLH95_bHLH"/>
</dbReference>
<evidence type="ECO:0000256" key="3">
    <source>
        <dbReference type="ARBA" id="ARBA00023015"/>
    </source>
</evidence>
<organism evidence="9 10">
    <name type="scientific">Acer saccharum</name>
    <name type="common">Sugar maple</name>
    <dbReference type="NCBI Taxonomy" id="4024"/>
    <lineage>
        <taxon>Eukaryota</taxon>
        <taxon>Viridiplantae</taxon>
        <taxon>Streptophyta</taxon>
        <taxon>Embryophyta</taxon>
        <taxon>Tracheophyta</taxon>
        <taxon>Spermatophyta</taxon>
        <taxon>Magnoliopsida</taxon>
        <taxon>eudicotyledons</taxon>
        <taxon>Gunneridae</taxon>
        <taxon>Pentapetalae</taxon>
        <taxon>rosids</taxon>
        <taxon>malvids</taxon>
        <taxon>Sapindales</taxon>
        <taxon>Sapindaceae</taxon>
        <taxon>Hippocastanoideae</taxon>
        <taxon>Acereae</taxon>
        <taxon>Acer</taxon>
    </lineage>
</organism>
<dbReference type="Gene3D" id="4.10.280.10">
    <property type="entry name" value="Helix-loop-helix DNA-binding domain"/>
    <property type="match status" value="1"/>
</dbReference>
<evidence type="ECO:0000256" key="6">
    <source>
        <dbReference type="ARBA" id="ARBA00023242"/>
    </source>
</evidence>
<feature type="compositionally biased region" description="Low complexity" evidence="7">
    <location>
        <begin position="99"/>
        <end position="116"/>
    </location>
</feature>
<feature type="region of interest" description="Disordered" evidence="7">
    <location>
        <begin position="254"/>
        <end position="273"/>
    </location>
</feature>
<dbReference type="GO" id="GO:0005634">
    <property type="term" value="C:nucleus"/>
    <property type="evidence" value="ECO:0007669"/>
    <property type="project" value="UniProtKB-SubCell"/>
</dbReference>
<dbReference type="InterPro" id="IPR036638">
    <property type="entry name" value="HLH_DNA-bd_sf"/>
</dbReference>